<dbReference type="InterPro" id="IPR003819">
    <property type="entry name" value="TauD/TfdA-like"/>
</dbReference>
<dbReference type="InterPro" id="IPR050411">
    <property type="entry name" value="AlphaKG_dependent_hydroxylases"/>
</dbReference>
<evidence type="ECO:0000259" key="3">
    <source>
        <dbReference type="Pfam" id="PF02668"/>
    </source>
</evidence>
<evidence type="ECO:0000256" key="1">
    <source>
        <dbReference type="ARBA" id="ARBA00001954"/>
    </source>
</evidence>
<dbReference type="InterPro" id="IPR042098">
    <property type="entry name" value="TauD-like_sf"/>
</dbReference>
<keyword evidence="2" id="KW-0560">Oxidoreductase</keyword>
<dbReference type="PANTHER" id="PTHR10696:SF21">
    <property type="entry name" value="TAUD_TFDA-LIKE DOMAIN-CONTAINING PROTEIN"/>
    <property type="match status" value="1"/>
</dbReference>
<dbReference type="EMBL" id="CP072801">
    <property type="protein sequence ID" value="QTR45462.1"/>
    <property type="molecule type" value="Genomic_DNA"/>
</dbReference>
<protein>
    <submittedName>
        <fullName evidence="4">TauD/TfdA family dioxygenase</fullName>
    </submittedName>
</protein>
<feature type="domain" description="TauD/TfdA-like" evidence="3">
    <location>
        <begin position="28"/>
        <end position="320"/>
    </location>
</feature>
<dbReference type="Proteomes" id="UP000672039">
    <property type="component" value="Chromosome"/>
</dbReference>
<dbReference type="SUPFAM" id="SSF51197">
    <property type="entry name" value="Clavaminate synthase-like"/>
    <property type="match status" value="1"/>
</dbReference>
<evidence type="ECO:0000313" key="4">
    <source>
        <dbReference type="EMBL" id="QTR45462.1"/>
    </source>
</evidence>
<keyword evidence="4" id="KW-0223">Dioxygenase</keyword>
<sequence>MTYNRAQRFIYPFGNGDLALDMDAYTLDCSQYASQHALEIAIHDQWHEKGLVVLVNTGMQHLSELERWSAIIYQDFNAYEGGAAPRSKWSDAVYSIDDTPPHIDMGYHNEGCYLSVSPRCLVLGSMDCPKTGGWTLASDNEVTTDELLKTDIGQKLQKHGVRYVRNMTDKHGDNTIVHKHWQDTFLTESREDVERYVLAEGWDHQWMPDGILRTSYWADAFEYNEKLGKNLFFANLANHGLFFDQWHPFNTLLDEERPHTMLVGDGTPFTEEDIATIYAINNKASLGLRWQDADVALIDNERWSHARPAYAIQPGEARVMGVTTGMLKKRVGSRF</sequence>
<dbReference type="Pfam" id="PF02668">
    <property type="entry name" value="TauD"/>
    <property type="match status" value="1"/>
</dbReference>
<reference evidence="4 5" key="1">
    <citation type="submission" date="2021-04" db="EMBL/GenBank/DDBJ databases">
        <title>Genomics, taxonomy and metabolism of representatives of sulfur bacteria of the genus Thiothrix: Thiothrix fructosivorans QT, Thiothrix unzii A1T and three new species, Thiothrix subterranea sp. nov., Thiothrix litoralis sp. nov. and 'Candidatus Thiothrix anitrata' sp. nov.</title>
        <authorList>
            <person name="Ravin N.V."/>
            <person name="Smolyakov D."/>
            <person name="Rudenko T.S."/>
            <person name="Mardanov A.V."/>
            <person name="Beletsky A.V."/>
            <person name="Markov N.D."/>
            <person name="Fomenkov A.I."/>
            <person name="Roberts R.J."/>
            <person name="Karnachuk O.V."/>
            <person name="Novikov A."/>
            <person name="Grabovich M.Y."/>
        </authorList>
    </citation>
    <scope>NUCLEOTIDE SEQUENCE [LARGE SCALE GENOMIC DNA]</scope>
    <source>
        <strain evidence="4 5">AS</strain>
    </source>
</reference>
<organism evidence="4 5">
    <name type="scientific">Thiothrix litoralis</name>
    <dbReference type="NCBI Taxonomy" id="2891210"/>
    <lineage>
        <taxon>Bacteria</taxon>
        <taxon>Pseudomonadati</taxon>
        <taxon>Pseudomonadota</taxon>
        <taxon>Gammaproteobacteria</taxon>
        <taxon>Thiotrichales</taxon>
        <taxon>Thiotrichaceae</taxon>
        <taxon>Thiothrix</taxon>
    </lineage>
</organism>
<comment type="cofactor">
    <cofactor evidence="1">
        <name>Fe(2+)</name>
        <dbReference type="ChEBI" id="CHEBI:29033"/>
    </cofactor>
</comment>
<dbReference type="RefSeq" id="WP_210221873.1">
    <property type="nucleotide sequence ID" value="NZ_CP072801.1"/>
</dbReference>
<dbReference type="GO" id="GO:0051213">
    <property type="term" value="F:dioxygenase activity"/>
    <property type="evidence" value="ECO:0007669"/>
    <property type="project" value="UniProtKB-KW"/>
</dbReference>
<evidence type="ECO:0000313" key="5">
    <source>
        <dbReference type="Proteomes" id="UP000672039"/>
    </source>
</evidence>
<keyword evidence="5" id="KW-1185">Reference proteome</keyword>
<dbReference type="PANTHER" id="PTHR10696">
    <property type="entry name" value="GAMMA-BUTYROBETAINE HYDROXYLASE-RELATED"/>
    <property type="match status" value="1"/>
</dbReference>
<proteinExistence type="predicted"/>
<accession>A0ABX7WQJ6</accession>
<name>A0ABX7WQJ6_9GAMM</name>
<gene>
    <name evidence="4" type="ORF">J9253_15840</name>
</gene>
<evidence type="ECO:0000256" key="2">
    <source>
        <dbReference type="ARBA" id="ARBA00023002"/>
    </source>
</evidence>
<dbReference type="Gene3D" id="3.60.130.10">
    <property type="entry name" value="Clavaminate synthase-like"/>
    <property type="match status" value="1"/>
</dbReference>